<dbReference type="GO" id="GO:0009421">
    <property type="term" value="C:bacterial-type flagellum filament cap"/>
    <property type="evidence" value="ECO:0007669"/>
    <property type="project" value="InterPro"/>
</dbReference>
<organism evidence="8 9">
    <name type="scientific">Sphingomonas jatrophae</name>
    <dbReference type="NCBI Taxonomy" id="1166337"/>
    <lineage>
        <taxon>Bacteria</taxon>
        <taxon>Pseudomonadati</taxon>
        <taxon>Pseudomonadota</taxon>
        <taxon>Alphaproteobacteria</taxon>
        <taxon>Sphingomonadales</taxon>
        <taxon>Sphingomonadaceae</taxon>
        <taxon>Sphingomonas</taxon>
    </lineage>
</organism>
<dbReference type="STRING" id="1166337.SAMN05192580_3242"/>
<reference evidence="8 9" key="1">
    <citation type="submission" date="2016-10" db="EMBL/GenBank/DDBJ databases">
        <authorList>
            <person name="de Groot N.N."/>
        </authorList>
    </citation>
    <scope>NUCLEOTIDE SEQUENCE [LARGE SCALE GENOMIC DNA]</scope>
    <source>
        <strain evidence="8 9">S5-249</strain>
    </source>
</reference>
<dbReference type="PANTHER" id="PTHR30288:SF0">
    <property type="entry name" value="FLAGELLAR HOOK-ASSOCIATED PROTEIN 2"/>
    <property type="match status" value="1"/>
</dbReference>
<feature type="domain" description="Flagellar hook-associated protein 2 C-terminal" evidence="7">
    <location>
        <begin position="224"/>
        <end position="523"/>
    </location>
</feature>
<dbReference type="AlphaFoldDB" id="A0A1I6M0K3"/>
<evidence type="ECO:0000256" key="2">
    <source>
        <dbReference type="ARBA" id="ARBA00011255"/>
    </source>
</evidence>
<dbReference type="Pfam" id="PF07196">
    <property type="entry name" value="Flagellin_IN"/>
    <property type="match status" value="1"/>
</dbReference>
<keyword evidence="4 5" id="KW-0975">Bacterial flagellum</keyword>
<dbReference type="Pfam" id="PF02465">
    <property type="entry name" value="FliD_N"/>
    <property type="match status" value="1"/>
</dbReference>
<dbReference type="PANTHER" id="PTHR30288">
    <property type="entry name" value="FLAGELLAR CAP/ASSEMBLY PROTEIN FLID"/>
    <property type="match status" value="1"/>
</dbReference>
<evidence type="ECO:0000256" key="5">
    <source>
        <dbReference type="RuleBase" id="RU362066"/>
    </source>
</evidence>
<dbReference type="Pfam" id="PF07195">
    <property type="entry name" value="FliD_C"/>
    <property type="match status" value="1"/>
</dbReference>
<dbReference type="InterPro" id="IPR010809">
    <property type="entry name" value="FliD_C"/>
</dbReference>
<evidence type="ECO:0000313" key="8">
    <source>
        <dbReference type="EMBL" id="SFS09249.1"/>
    </source>
</evidence>
<proteinExistence type="inferred from homology"/>
<keyword evidence="8" id="KW-0969">Cilium</keyword>
<dbReference type="Proteomes" id="UP000198824">
    <property type="component" value="Unassembled WGS sequence"/>
</dbReference>
<evidence type="ECO:0000256" key="4">
    <source>
        <dbReference type="ARBA" id="ARBA00023143"/>
    </source>
</evidence>
<protein>
    <recommendedName>
        <fullName evidence="5">Flagellar hook-associated protein 2</fullName>
        <shortName evidence="5">HAP2</shortName>
    </recommendedName>
    <alternativeName>
        <fullName evidence="5">Flagellar cap protein</fullName>
    </alternativeName>
</protein>
<sequence>MTTIANALGIGSGIDTTALVSSLTAAARDPKNAALTARETANSAKVSALAQATSAIDSFATSLGALISGGTLFTQPTVSDEKVLTATALPGARIDGLSASITVSRLAQGQTNASATLASATAKVGEGRLNLNVGGKTLAIDITSANDSLNGLATAINAQKAGVTASVVTDTTGARLVLRGATGAANAFTLTLPDGTGDGTYTDGLARFAVNADGTGGLSQTQAALDAKINIDGVETTRGTNSVADLIPGVQLTLVKTSDQPVTLGTQRPTASIRSAVQDFVSAYNTLDELLDGMTATAGTDGSAAGALAGEASIRAMRRAMTGLTSTALSSGSGPKTLSEIGVRTQRDGTLTLDTATLDAKLAQDPAGVEALFNPGQTSSTPLVSVVSAYGKTKPGTYKLTDLVPAAGTNGAQGKIAGMAGSGSGDLLTAFITSDAAGLVVRVSGPVDEATVTIDAGLGGALQAIRDSLRGTSGALTTASTRFAAEAKAIAADRTKMESRIATYKAQLETSFTAMESRMSLLNATKTQLTNQIAQWNKSDS</sequence>
<dbReference type="GO" id="GO:0009424">
    <property type="term" value="C:bacterial-type flagellum hook"/>
    <property type="evidence" value="ECO:0007669"/>
    <property type="project" value="UniProtKB-UniRule"/>
</dbReference>
<evidence type="ECO:0000259" key="6">
    <source>
        <dbReference type="Pfam" id="PF02465"/>
    </source>
</evidence>
<dbReference type="EMBL" id="FOZG01000003">
    <property type="protein sequence ID" value="SFS09249.1"/>
    <property type="molecule type" value="Genomic_DNA"/>
</dbReference>
<name>A0A1I6M0K3_9SPHN</name>
<evidence type="ECO:0000256" key="3">
    <source>
        <dbReference type="ARBA" id="ARBA00023054"/>
    </source>
</evidence>
<feature type="domain" description="Flagellar hook-associated protein 2 N-terminal" evidence="6">
    <location>
        <begin position="12"/>
        <end position="110"/>
    </location>
</feature>
<keyword evidence="5" id="KW-0964">Secreted</keyword>
<evidence type="ECO:0000256" key="1">
    <source>
        <dbReference type="ARBA" id="ARBA00009764"/>
    </source>
</evidence>
<dbReference type="GO" id="GO:0007155">
    <property type="term" value="P:cell adhesion"/>
    <property type="evidence" value="ECO:0007669"/>
    <property type="project" value="InterPro"/>
</dbReference>
<evidence type="ECO:0000313" key="9">
    <source>
        <dbReference type="Proteomes" id="UP000198824"/>
    </source>
</evidence>
<comment type="subunit">
    <text evidence="2 5">Homopentamer.</text>
</comment>
<evidence type="ECO:0000259" key="7">
    <source>
        <dbReference type="Pfam" id="PF07195"/>
    </source>
</evidence>
<comment type="function">
    <text evidence="5">Required for morphogenesis and for the elongation of the flagellar filament by facilitating polymerization of the flagellin monomers at the tip of growing filament. Forms a capping structure, which prevents flagellin subunits (transported through the central channel of the flagellum) from leaking out without polymerization at the distal end.</text>
</comment>
<dbReference type="RefSeq" id="WP_242653528.1">
    <property type="nucleotide sequence ID" value="NZ_FOZG01000003.1"/>
</dbReference>
<dbReference type="InterPro" id="IPR003481">
    <property type="entry name" value="FliD_N"/>
</dbReference>
<accession>A0A1I6M0K3</accession>
<dbReference type="GO" id="GO:0071973">
    <property type="term" value="P:bacterial-type flagellum-dependent cell motility"/>
    <property type="evidence" value="ECO:0007669"/>
    <property type="project" value="TreeGrafter"/>
</dbReference>
<gene>
    <name evidence="8" type="ORF">SAMN05192580_3242</name>
</gene>
<comment type="subcellular location">
    <subcellularLocation>
        <location evidence="5">Secreted</location>
    </subcellularLocation>
    <subcellularLocation>
        <location evidence="5">Bacterial flagellum</location>
    </subcellularLocation>
</comment>
<keyword evidence="8" id="KW-0966">Cell projection</keyword>
<dbReference type="InterPro" id="IPR040026">
    <property type="entry name" value="FliD"/>
</dbReference>
<keyword evidence="3" id="KW-0175">Coiled coil</keyword>
<comment type="similarity">
    <text evidence="1 5">Belongs to the FliD family.</text>
</comment>
<dbReference type="InterPro" id="IPR010810">
    <property type="entry name" value="Flagellin_hook_IN_motif"/>
</dbReference>
<keyword evidence="9" id="KW-1185">Reference proteome</keyword>
<dbReference type="GO" id="GO:0005576">
    <property type="term" value="C:extracellular region"/>
    <property type="evidence" value="ECO:0007669"/>
    <property type="project" value="UniProtKB-SubCell"/>
</dbReference>
<keyword evidence="8" id="KW-0282">Flagellum</keyword>